<evidence type="ECO:0000256" key="1">
    <source>
        <dbReference type="ARBA" id="ARBA00022679"/>
    </source>
</evidence>
<dbReference type="OrthoDB" id="5319888at2"/>
<dbReference type="AlphaFoldDB" id="A0A073KDL1"/>
<dbReference type="PANTHER" id="PTHR13947">
    <property type="entry name" value="GNAT FAMILY N-ACETYLTRANSFERASE"/>
    <property type="match status" value="1"/>
</dbReference>
<proteinExistence type="predicted"/>
<dbReference type="PROSITE" id="PS51186">
    <property type="entry name" value="GNAT"/>
    <property type="match status" value="1"/>
</dbReference>
<comment type="caution">
    <text evidence="3">The sequence shown here is derived from an EMBL/GenBank/DDBJ whole genome shotgun (WGS) entry which is preliminary data.</text>
</comment>
<dbReference type="eggNOG" id="COG0456">
    <property type="taxonomic scope" value="Bacteria"/>
</dbReference>
<keyword evidence="4" id="KW-1185">Reference proteome</keyword>
<organism evidence="3 4">
    <name type="scientific">Bacillus manliponensis</name>
    <dbReference type="NCBI Taxonomy" id="574376"/>
    <lineage>
        <taxon>Bacteria</taxon>
        <taxon>Bacillati</taxon>
        <taxon>Bacillota</taxon>
        <taxon>Bacilli</taxon>
        <taxon>Bacillales</taxon>
        <taxon>Bacillaceae</taxon>
        <taxon>Bacillus</taxon>
        <taxon>Bacillus cereus group</taxon>
    </lineage>
</organism>
<dbReference type="STRING" id="574376.BAMA_13265"/>
<dbReference type="Gene3D" id="3.40.630.30">
    <property type="match status" value="1"/>
</dbReference>
<dbReference type="RefSeq" id="WP_034636350.1">
    <property type="nucleotide sequence ID" value="NZ_CBCSJC010000004.1"/>
</dbReference>
<dbReference type="Pfam" id="PF00583">
    <property type="entry name" value="Acetyltransf_1"/>
    <property type="match status" value="1"/>
</dbReference>
<evidence type="ECO:0000313" key="4">
    <source>
        <dbReference type="Proteomes" id="UP000027822"/>
    </source>
</evidence>
<dbReference type="CDD" id="cd04301">
    <property type="entry name" value="NAT_SF"/>
    <property type="match status" value="1"/>
</dbReference>
<gene>
    <name evidence="3" type="ORF">BAMA_13265</name>
</gene>
<dbReference type="EMBL" id="JOTN01000003">
    <property type="protein sequence ID" value="KEK20388.1"/>
    <property type="molecule type" value="Genomic_DNA"/>
</dbReference>
<dbReference type="GO" id="GO:0008080">
    <property type="term" value="F:N-acetyltransferase activity"/>
    <property type="evidence" value="ECO:0007669"/>
    <property type="project" value="InterPro"/>
</dbReference>
<dbReference type="InterPro" id="IPR016181">
    <property type="entry name" value="Acyl_CoA_acyltransferase"/>
</dbReference>
<dbReference type="PANTHER" id="PTHR13947:SF37">
    <property type="entry name" value="LD18367P"/>
    <property type="match status" value="1"/>
</dbReference>
<dbReference type="Proteomes" id="UP000027822">
    <property type="component" value="Unassembled WGS sequence"/>
</dbReference>
<keyword evidence="1 3" id="KW-0808">Transferase</keyword>
<protein>
    <submittedName>
        <fullName evidence="3">Acetyltransferase</fullName>
    </submittedName>
</protein>
<feature type="domain" description="N-acetyltransferase" evidence="2">
    <location>
        <begin position="1"/>
        <end position="185"/>
    </location>
</feature>
<sequence>MIRKAKQTDAKAIAPLLYNALHEIAEKLTGKTIKHEVLEGLEYWFTKEGNRLSYENCLVKEQDGLAVGIIVIYHGSNASTLDEPIVTHLREMKQDSSITLEKEATDDEYYIDTLSVSSSYSGQGIGSQLIKAAESYAYEQGHDKIALLVNLENHRAFSLYKKLDYVQDKTQMLVGEAYAHLVKHI</sequence>
<reference evidence="3 4" key="1">
    <citation type="submission" date="2014-06" db="EMBL/GenBank/DDBJ databases">
        <title>Draft genome sequence of Bacillus manliponensis JCM 15802 (MCCC 1A00708).</title>
        <authorList>
            <person name="Lai Q."/>
            <person name="Liu Y."/>
            <person name="Shao Z."/>
        </authorList>
    </citation>
    <scope>NUCLEOTIDE SEQUENCE [LARGE SCALE GENOMIC DNA]</scope>
    <source>
        <strain evidence="3 4">JCM 15802</strain>
    </source>
</reference>
<dbReference type="InterPro" id="IPR000182">
    <property type="entry name" value="GNAT_dom"/>
</dbReference>
<dbReference type="InterPro" id="IPR050769">
    <property type="entry name" value="NAT_camello-type"/>
</dbReference>
<accession>A0A073KDL1</accession>
<evidence type="ECO:0000313" key="3">
    <source>
        <dbReference type="EMBL" id="KEK20388.1"/>
    </source>
</evidence>
<evidence type="ECO:0000259" key="2">
    <source>
        <dbReference type="PROSITE" id="PS51186"/>
    </source>
</evidence>
<dbReference type="SUPFAM" id="SSF55729">
    <property type="entry name" value="Acyl-CoA N-acyltransferases (Nat)"/>
    <property type="match status" value="1"/>
</dbReference>
<name>A0A073KDL1_9BACI</name>